<dbReference type="GeneID" id="93581266"/>
<dbReference type="OrthoDB" id="10522987at2759"/>
<protein>
    <submittedName>
        <fullName evidence="1">Uncharacterized protein</fullName>
    </submittedName>
</protein>
<keyword evidence="2" id="KW-1185">Reference proteome</keyword>
<proteinExistence type="predicted"/>
<name>A0A1L9U2E4_ASPBC</name>
<gene>
    <name evidence="1" type="ORF">ASPBRDRAFT_667206</name>
</gene>
<dbReference type="AlphaFoldDB" id="A0A1L9U2E4"/>
<sequence>MMKQLLQKIFGYRCISRSLEHTGKYNTILGIRWQYMVSLSAMKSRGLYRCYSNRGPRCSPGTNSLIASRLININKVVRAVFRHAMKIGVPQVRITLSSNPTSCFLRPSN</sequence>
<reference evidence="2" key="1">
    <citation type="journal article" date="2017" name="Genome Biol.">
        <title>Comparative genomics reveals high biological diversity and specific adaptations in the industrially and medically important fungal genus Aspergillus.</title>
        <authorList>
            <person name="de Vries R.P."/>
            <person name="Riley R."/>
            <person name="Wiebenga A."/>
            <person name="Aguilar-Osorio G."/>
            <person name="Amillis S."/>
            <person name="Uchima C.A."/>
            <person name="Anderluh G."/>
            <person name="Asadollahi M."/>
            <person name="Askin M."/>
            <person name="Barry K."/>
            <person name="Battaglia E."/>
            <person name="Bayram O."/>
            <person name="Benocci T."/>
            <person name="Braus-Stromeyer S.A."/>
            <person name="Caldana C."/>
            <person name="Canovas D."/>
            <person name="Cerqueira G.C."/>
            <person name="Chen F."/>
            <person name="Chen W."/>
            <person name="Choi C."/>
            <person name="Clum A."/>
            <person name="Dos Santos R.A."/>
            <person name="Damasio A.R."/>
            <person name="Diallinas G."/>
            <person name="Emri T."/>
            <person name="Fekete E."/>
            <person name="Flipphi M."/>
            <person name="Freyberg S."/>
            <person name="Gallo A."/>
            <person name="Gournas C."/>
            <person name="Habgood R."/>
            <person name="Hainaut M."/>
            <person name="Harispe M.L."/>
            <person name="Henrissat B."/>
            <person name="Hilden K.S."/>
            <person name="Hope R."/>
            <person name="Hossain A."/>
            <person name="Karabika E."/>
            <person name="Karaffa L."/>
            <person name="Karanyi Z."/>
            <person name="Krasevec N."/>
            <person name="Kuo A."/>
            <person name="Kusch H."/>
            <person name="LaButti K."/>
            <person name="Lagendijk E.L."/>
            <person name="Lapidus A."/>
            <person name="Levasseur A."/>
            <person name="Lindquist E."/>
            <person name="Lipzen A."/>
            <person name="Logrieco A.F."/>
            <person name="MacCabe A."/>
            <person name="Maekelae M.R."/>
            <person name="Malavazi I."/>
            <person name="Melin P."/>
            <person name="Meyer V."/>
            <person name="Mielnichuk N."/>
            <person name="Miskei M."/>
            <person name="Molnar A.P."/>
            <person name="Mule G."/>
            <person name="Ngan C.Y."/>
            <person name="Orejas M."/>
            <person name="Orosz E."/>
            <person name="Ouedraogo J.P."/>
            <person name="Overkamp K.M."/>
            <person name="Park H.-S."/>
            <person name="Perrone G."/>
            <person name="Piumi F."/>
            <person name="Punt P.J."/>
            <person name="Ram A.F."/>
            <person name="Ramon A."/>
            <person name="Rauscher S."/>
            <person name="Record E."/>
            <person name="Riano-Pachon D.M."/>
            <person name="Robert V."/>
            <person name="Roehrig J."/>
            <person name="Ruller R."/>
            <person name="Salamov A."/>
            <person name="Salih N.S."/>
            <person name="Samson R.A."/>
            <person name="Sandor E."/>
            <person name="Sanguinetti M."/>
            <person name="Schuetze T."/>
            <person name="Sepcic K."/>
            <person name="Shelest E."/>
            <person name="Sherlock G."/>
            <person name="Sophianopoulou V."/>
            <person name="Squina F.M."/>
            <person name="Sun H."/>
            <person name="Susca A."/>
            <person name="Todd R.B."/>
            <person name="Tsang A."/>
            <person name="Unkles S.E."/>
            <person name="van de Wiele N."/>
            <person name="van Rossen-Uffink D."/>
            <person name="Oliveira J.V."/>
            <person name="Vesth T.C."/>
            <person name="Visser J."/>
            <person name="Yu J.-H."/>
            <person name="Zhou M."/>
            <person name="Andersen M.R."/>
            <person name="Archer D.B."/>
            <person name="Baker S.E."/>
            <person name="Benoit I."/>
            <person name="Brakhage A.A."/>
            <person name="Braus G.H."/>
            <person name="Fischer R."/>
            <person name="Frisvad J.C."/>
            <person name="Goldman G.H."/>
            <person name="Houbraken J."/>
            <person name="Oakley B."/>
            <person name="Pocsi I."/>
            <person name="Scazzocchio C."/>
            <person name="Seiboth B."/>
            <person name="vanKuyk P.A."/>
            <person name="Wortman J."/>
            <person name="Dyer P.S."/>
            <person name="Grigoriev I.V."/>
        </authorList>
    </citation>
    <scope>NUCLEOTIDE SEQUENCE [LARGE SCALE GENOMIC DNA]</scope>
    <source>
        <strain evidence="2">CBS 101740 / IMI 381727 / IBT 21946</strain>
    </source>
</reference>
<evidence type="ECO:0000313" key="1">
    <source>
        <dbReference type="EMBL" id="OJJ65819.1"/>
    </source>
</evidence>
<dbReference type="RefSeq" id="XP_067473070.1">
    <property type="nucleotide sequence ID" value="XM_067628778.1"/>
</dbReference>
<accession>A0A1L9U2E4</accession>
<dbReference type="Proteomes" id="UP000184499">
    <property type="component" value="Unassembled WGS sequence"/>
</dbReference>
<organism evidence="1 2">
    <name type="scientific">Aspergillus brasiliensis (strain CBS 101740 / IMI 381727 / IBT 21946)</name>
    <dbReference type="NCBI Taxonomy" id="767769"/>
    <lineage>
        <taxon>Eukaryota</taxon>
        <taxon>Fungi</taxon>
        <taxon>Dikarya</taxon>
        <taxon>Ascomycota</taxon>
        <taxon>Pezizomycotina</taxon>
        <taxon>Eurotiomycetes</taxon>
        <taxon>Eurotiomycetidae</taxon>
        <taxon>Eurotiales</taxon>
        <taxon>Aspergillaceae</taxon>
        <taxon>Aspergillus</taxon>
        <taxon>Aspergillus subgen. Circumdati</taxon>
    </lineage>
</organism>
<evidence type="ECO:0000313" key="2">
    <source>
        <dbReference type="Proteomes" id="UP000184499"/>
    </source>
</evidence>
<dbReference type="EMBL" id="KV878706">
    <property type="protein sequence ID" value="OJJ65819.1"/>
    <property type="molecule type" value="Genomic_DNA"/>
</dbReference>
<dbReference type="VEuPathDB" id="FungiDB:ASPBRDRAFT_667206"/>